<comment type="caution">
    <text evidence="1">The sequence shown here is derived from an EMBL/GenBank/DDBJ whole genome shotgun (WGS) entry which is preliminary data.</text>
</comment>
<sequence length="51" mass="5853">MQNSSFACLLEIWKVVLKITERKVVGEFFFLVTSFLKLSQACSLLLLLECL</sequence>
<dbReference type="Gramene" id="PRQ19951">
    <property type="protein sequence ID" value="PRQ19951"/>
    <property type="gene ID" value="RchiOBHm_Chr7g0222861"/>
</dbReference>
<accession>A0A2P6PDF2</accession>
<dbReference type="EMBL" id="PDCK01000045">
    <property type="protein sequence ID" value="PRQ19951.1"/>
    <property type="molecule type" value="Genomic_DNA"/>
</dbReference>
<dbReference type="AlphaFoldDB" id="A0A2P6PDF2"/>
<proteinExistence type="predicted"/>
<keyword evidence="2" id="KW-1185">Reference proteome</keyword>
<evidence type="ECO:0000313" key="2">
    <source>
        <dbReference type="Proteomes" id="UP000238479"/>
    </source>
</evidence>
<name>A0A2P6PDF2_ROSCH</name>
<dbReference type="Proteomes" id="UP000238479">
    <property type="component" value="Chromosome 7"/>
</dbReference>
<gene>
    <name evidence="1" type="ORF">RchiOBHm_Chr7g0222861</name>
</gene>
<reference evidence="1 2" key="1">
    <citation type="journal article" date="2018" name="Nat. Genet.">
        <title>The Rosa genome provides new insights in the design of modern roses.</title>
        <authorList>
            <person name="Bendahmane M."/>
        </authorList>
    </citation>
    <scope>NUCLEOTIDE SEQUENCE [LARGE SCALE GENOMIC DNA]</scope>
    <source>
        <strain evidence="2">cv. Old Blush</strain>
    </source>
</reference>
<protein>
    <submittedName>
        <fullName evidence="1">Uncharacterized protein</fullName>
    </submittedName>
</protein>
<evidence type="ECO:0000313" key="1">
    <source>
        <dbReference type="EMBL" id="PRQ19951.1"/>
    </source>
</evidence>
<organism evidence="1 2">
    <name type="scientific">Rosa chinensis</name>
    <name type="common">China rose</name>
    <dbReference type="NCBI Taxonomy" id="74649"/>
    <lineage>
        <taxon>Eukaryota</taxon>
        <taxon>Viridiplantae</taxon>
        <taxon>Streptophyta</taxon>
        <taxon>Embryophyta</taxon>
        <taxon>Tracheophyta</taxon>
        <taxon>Spermatophyta</taxon>
        <taxon>Magnoliopsida</taxon>
        <taxon>eudicotyledons</taxon>
        <taxon>Gunneridae</taxon>
        <taxon>Pentapetalae</taxon>
        <taxon>rosids</taxon>
        <taxon>fabids</taxon>
        <taxon>Rosales</taxon>
        <taxon>Rosaceae</taxon>
        <taxon>Rosoideae</taxon>
        <taxon>Rosoideae incertae sedis</taxon>
        <taxon>Rosa</taxon>
    </lineage>
</organism>